<reference evidence="3" key="1">
    <citation type="submission" date="2016-01" db="EMBL/GenBank/DDBJ databases">
        <title>Isolation and Characterization of Enterobacteria phage CBB.</title>
        <authorList>
            <person name="Buttimer C.T.H."/>
            <person name="Hendrix H."/>
            <person name="Alexandre H."/>
            <person name="O'Mahony J."/>
            <person name="Lavigne R."/>
            <person name="Coffey A."/>
        </authorList>
    </citation>
    <scope>NUCLEOTIDE SEQUENCE [LARGE SCALE GENOMIC DNA]</scope>
</reference>
<name>A0A1L2CUZ9_9CAUD</name>
<evidence type="ECO:0000313" key="2">
    <source>
        <dbReference type="EMBL" id="AMM43836.1"/>
    </source>
</evidence>
<evidence type="ECO:0000259" key="1">
    <source>
        <dbReference type="Pfam" id="PF02739"/>
    </source>
</evidence>
<dbReference type="PANTHER" id="PTHR42646">
    <property type="entry name" value="FLAP ENDONUCLEASE XNI"/>
    <property type="match status" value="1"/>
</dbReference>
<keyword evidence="3" id="KW-1185">Reference proteome</keyword>
<gene>
    <name evidence="2" type="ORF">CBB_272</name>
</gene>
<proteinExistence type="predicted"/>
<dbReference type="InterPro" id="IPR038969">
    <property type="entry name" value="FEN"/>
</dbReference>
<dbReference type="Gene3D" id="3.40.50.1010">
    <property type="entry name" value="5'-nuclease"/>
    <property type="match status" value="1"/>
</dbReference>
<dbReference type="SUPFAM" id="SSF88723">
    <property type="entry name" value="PIN domain-like"/>
    <property type="match status" value="1"/>
</dbReference>
<dbReference type="Pfam" id="PF02739">
    <property type="entry name" value="5_3_exonuc_N"/>
    <property type="match status" value="1"/>
</dbReference>
<dbReference type="Gene3D" id="1.10.150.20">
    <property type="entry name" value="5' to 3' exonuclease, C-terminal subdomain"/>
    <property type="match status" value="1"/>
</dbReference>
<dbReference type="InterPro" id="IPR029060">
    <property type="entry name" value="PIN-like_dom_sf"/>
</dbReference>
<dbReference type="PANTHER" id="PTHR42646:SF2">
    <property type="entry name" value="5'-3' EXONUCLEASE FAMILY PROTEIN"/>
    <property type="match status" value="1"/>
</dbReference>
<dbReference type="GO" id="GO:0003677">
    <property type="term" value="F:DNA binding"/>
    <property type="evidence" value="ECO:0007669"/>
    <property type="project" value="InterPro"/>
</dbReference>
<dbReference type="GO" id="GO:0033567">
    <property type="term" value="P:DNA replication, Okazaki fragment processing"/>
    <property type="evidence" value="ECO:0007669"/>
    <property type="project" value="InterPro"/>
</dbReference>
<evidence type="ECO:0000313" key="3">
    <source>
        <dbReference type="Proteomes" id="UP000223891"/>
    </source>
</evidence>
<dbReference type="EMBL" id="KU574722">
    <property type="protein sequence ID" value="AMM43836.1"/>
    <property type="molecule type" value="Genomic_DNA"/>
</dbReference>
<protein>
    <submittedName>
        <fullName evidence="2">RNaseH ribonuclease</fullName>
    </submittedName>
</protein>
<dbReference type="GO" id="GO:0017108">
    <property type="term" value="F:5'-flap endonuclease activity"/>
    <property type="evidence" value="ECO:0007669"/>
    <property type="project" value="InterPro"/>
</dbReference>
<accession>A0A1L2CUZ9</accession>
<sequence>MNKTYLLVDTQNCFHRAINVASRSSDIWTKVGLALHITLSGLKKMNDQFNADHVVFCAEGRSWRKDYDPYYKLNRVDKANTRTAEEKEESEIMFEMINDFLDFVDAKTNSTLLRSSKCEADDYIARWIQTHPEDQHIILSTDTDFQQLLNHNVRQYNPVQEHMYTIQGIFNLKGELVTDKKGNALAIPDPEFILFEKCIRGDTSDNVFSAYPGAPMKSTKKRVGIREAYEDRIAQGYAWNSFMNTNWTRHDGEEVTVRQMYEHNKKLVDLTQQPEEIKAIMDEMIFGREPKNVPMVGVHFLRFAAKYELVHVQNSPESYVKLFAKKDE</sequence>
<dbReference type="InterPro" id="IPR020046">
    <property type="entry name" value="5-3_exonucl_a-hlix_arch_N"/>
</dbReference>
<feature type="domain" description="5'-3' exonuclease alpha-helical arch N-terminal" evidence="1">
    <location>
        <begin position="5"/>
        <end position="166"/>
    </location>
</feature>
<dbReference type="Proteomes" id="UP000223891">
    <property type="component" value="Segment"/>
</dbReference>
<organism evidence="2 3">
    <name type="scientific">Pectobacterium phage vB_PcaM_CBB</name>
    <dbReference type="NCBI Taxonomy" id="2772511"/>
    <lineage>
        <taxon>Viruses</taxon>
        <taxon>Duplodnaviria</taxon>
        <taxon>Heunggongvirae</taxon>
        <taxon>Uroviricota</taxon>
        <taxon>Caudoviricetes</taxon>
        <taxon>Mimasvirus</taxon>
        <taxon>Mimasvirus CBB</taxon>
    </lineage>
</organism>